<dbReference type="RefSeq" id="WP_133193023.1">
    <property type="nucleotide sequence ID" value="NZ_JBHUCW010000015.1"/>
</dbReference>
<dbReference type="GO" id="GO:0042602">
    <property type="term" value="F:riboflavin reductase (NADPH) activity"/>
    <property type="evidence" value="ECO:0007669"/>
    <property type="project" value="TreeGrafter"/>
</dbReference>
<organism evidence="3 4">
    <name type="scientific">Paraburkholderia silviterrae</name>
    <dbReference type="NCBI Taxonomy" id="2528715"/>
    <lineage>
        <taxon>Bacteria</taxon>
        <taxon>Pseudomonadati</taxon>
        <taxon>Pseudomonadota</taxon>
        <taxon>Betaproteobacteria</taxon>
        <taxon>Burkholderiales</taxon>
        <taxon>Burkholderiaceae</taxon>
        <taxon>Paraburkholderia</taxon>
    </lineage>
</organism>
<dbReference type="InterPro" id="IPR050268">
    <property type="entry name" value="NADH-dep_flavin_reductase"/>
</dbReference>
<dbReference type="EMBL" id="SMRP01000001">
    <property type="protein sequence ID" value="TDG25971.1"/>
    <property type="molecule type" value="Genomic_DNA"/>
</dbReference>
<feature type="domain" description="Flavin reductase like" evidence="2">
    <location>
        <begin position="12"/>
        <end position="159"/>
    </location>
</feature>
<gene>
    <name evidence="3" type="ORF">EYW47_00990</name>
</gene>
<keyword evidence="1" id="KW-0560">Oxidoreductase</keyword>
<dbReference type="InterPro" id="IPR002563">
    <property type="entry name" value="Flavin_Rdtase-like_dom"/>
</dbReference>
<accession>A0A4R5MFC5</accession>
<comment type="caution">
    <text evidence="3">The sequence shown here is derived from an EMBL/GenBank/DDBJ whole genome shotgun (WGS) entry which is preliminary data.</text>
</comment>
<dbReference type="PANTHER" id="PTHR30466">
    <property type="entry name" value="FLAVIN REDUCTASE"/>
    <property type="match status" value="1"/>
</dbReference>
<name>A0A4R5MFC5_9BURK</name>
<evidence type="ECO:0000259" key="2">
    <source>
        <dbReference type="SMART" id="SM00903"/>
    </source>
</evidence>
<dbReference type="InterPro" id="IPR012349">
    <property type="entry name" value="Split_barrel_FMN-bd"/>
</dbReference>
<dbReference type="OrthoDB" id="8525727at2"/>
<dbReference type="SMART" id="SM00903">
    <property type="entry name" value="Flavin_Reduct"/>
    <property type="match status" value="1"/>
</dbReference>
<protein>
    <submittedName>
        <fullName evidence="3">Flavin reductase</fullName>
    </submittedName>
</protein>
<reference evidence="3 4" key="1">
    <citation type="submission" date="2019-03" db="EMBL/GenBank/DDBJ databases">
        <title>Paraburkholderia sp. 4M-K11, isolated from subtropical forest soil.</title>
        <authorList>
            <person name="Gao Z.-H."/>
            <person name="Qiu L.-H."/>
        </authorList>
    </citation>
    <scope>NUCLEOTIDE SEQUENCE [LARGE SCALE GENOMIC DNA]</scope>
    <source>
        <strain evidence="3 4">4M-K11</strain>
    </source>
</reference>
<sequence>MTIGKQEYRDAMARFAAAVNVITTGGKAGLAGFTASAVCSVTDDPPTLLVCANRRNDSYSIFKENMVLCVNTLTPSLEGHSALFAGGTAEVKKTRFNTVKWHALQNGAPVLDGAAIAFDCRIDRIIETDTHDVFLCVVDAIELGESDASLIYYKRQYHHLIGDVM</sequence>
<dbReference type="Gene3D" id="2.30.110.10">
    <property type="entry name" value="Electron Transport, Fmn-binding Protein, Chain A"/>
    <property type="match status" value="1"/>
</dbReference>
<evidence type="ECO:0000313" key="4">
    <source>
        <dbReference type="Proteomes" id="UP000295722"/>
    </source>
</evidence>
<proteinExistence type="predicted"/>
<dbReference type="PANTHER" id="PTHR30466:SF1">
    <property type="entry name" value="FMN REDUCTASE (NADH) RUTF"/>
    <property type="match status" value="1"/>
</dbReference>
<evidence type="ECO:0000313" key="3">
    <source>
        <dbReference type="EMBL" id="TDG25971.1"/>
    </source>
</evidence>
<evidence type="ECO:0000256" key="1">
    <source>
        <dbReference type="ARBA" id="ARBA00023002"/>
    </source>
</evidence>
<dbReference type="SUPFAM" id="SSF50475">
    <property type="entry name" value="FMN-binding split barrel"/>
    <property type="match status" value="1"/>
</dbReference>
<keyword evidence="4" id="KW-1185">Reference proteome</keyword>
<dbReference type="GO" id="GO:0010181">
    <property type="term" value="F:FMN binding"/>
    <property type="evidence" value="ECO:0007669"/>
    <property type="project" value="InterPro"/>
</dbReference>
<dbReference type="AlphaFoldDB" id="A0A4R5MFC5"/>
<dbReference type="Proteomes" id="UP000295722">
    <property type="component" value="Unassembled WGS sequence"/>
</dbReference>
<dbReference type="Pfam" id="PF01613">
    <property type="entry name" value="Flavin_Reduct"/>
    <property type="match status" value="1"/>
</dbReference>
<dbReference type="GO" id="GO:0006208">
    <property type="term" value="P:pyrimidine nucleobase catabolic process"/>
    <property type="evidence" value="ECO:0007669"/>
    <property type="project" value="TreeGrafter"/>
</dbReference>